<dbReference type="Proteomes" id="UP000076532">
    <property type="component" value="Unassembled WGS sequence"/>
</dbReference>
<dbReference type="InterPro" id="IPR002347">
    <property type="entry name" value="SDR_fam"/>
</dbReference>
<dbReference type="PRINTS" id="PR00080">
    <property type="entry name" value="SDRFAMILY"/>
</dbReference>
<dbReference type="PANTHER" id="PTHR42760:SF124">
    <property type="entry name" value="SHORT-CHAIN DEHYDROGENASE_REDUCTASE"/>
    <property type="match status" value="1"/>
</dbReference>
<evidence type="ECO:0000313" key="3">
    <source>
        <dbReference type="Proteomes" id="UP000076532"/>
    </source>
</evidence>
<comment type="similarity">
    <text evidence="1">Belongs to the short-chain dehydrogenases/reductases (SDR) family.</text>
</comment>
<gene>
    <name evidence="2" type="ORF">FIBSPDRAFT_862099</name>
</gene>
<proteinExistence type="inferred from homology"/>
<dbReference type="Gene3D" id="3.40.50.720">
    <property type="entry name" value="NAD(P)-binding Rossmann-like Domain"/>
    <property type="match status" value="1"/>
</dbReference>
<dbReference type="AlphaFoldDB" id="A0A166IQZ1"/>
<dbReference type="SUPFAM" id="SSF51735">
    <property type="entry name" value="NAD(P)-binding Rossmann-fold domains"/>
    <property type="match status" value="1"/>
</dbReference>
<evidence type="ECO:0000256" key="1">
    <source>
        <dbReference type="ARBA" id="ARBA00006484"/>
    </source>
</evidence>
<dbReference type="InterPro" id="IPR036291">
    <property type="entry name" value="NAD(P)-bd_dom_sf"/>
</dbReference>
<dbReference type="OrthoDB" id="47007at2759"/>
<dbReference type="Pfam" id="PF13561">
    <property type="entry name" value="adh_short_C2"/>
    <property type="match status" value="1"/>
</dbReference>
<dbReference type="PANTHER" id="PTHR42760">
    <property type="entry name" value="SHORT-CHAIN DEHYDROGENASES/REDUCTASES FAMILY MEMBER"/>
    <property type="match status" value="1"/>
</dbReference>
<dbReference type="GO" id="GO:0016616">
    <property type="term" value="F:oxidoreductase activity, acting on the CH-OH group of donors, NAD or NADP as acceptor"/>
    <property type="evidence" value="ECO:0007669"/>
    <property type="project" value="TreeGrafter"/>
</dbReference>
<sequence length="146" mass="14887">MSVDLDGVFYVSKAVLKVMMKQGSGKIINIASIWGLGASAGVFPAPAYCAAKGGVVNLTREMGLQYAKKGITVNALCPGTHRTDIVTDLGEAAMDALKAYSPMGRTAAASEIRGSVIFLASAASNFMTGQMLVADGGCLAGPGTHS</sequence>
<dbReference type="EMBL" id="KV417558">
    <property type="protein sequence ID" value="KZP20084.1"/>
    <property type="molecule type" value="Genomic_DNA"/>
</dbReference>
<protein>
    <submittedName>
        <fullName evidence="2">3-ketoacyl-acyl carrier protein reductase</fullName>
    </submittedName>
</protein>
<reference evidence="2 3" key="1">
    <citation type="journal article" date="2016" name="Mol. Biol. Evol.">
        <title>Comparative Genomics of Early-Diverging Mushroom-Forming Fungi Provides Insights into the Origins of Lignocellulose Decay Capabilities.</title>
        <authorList>
            <person name="Nagy L.G."/>
            <person name="Riley R."/>
            <person name="Tritt A."/>
            <person name="Adam C."/>
            <person name="Daum C."/>
            <person name="Floudas D."/>
            <person name="Sun H."/>
            <person name="Yadav J.S."/>
            <person name="Pangilinan J."/>
            <person name="Larsson K.H."/>
            <person name="Matsuura K."/>
            <person name="Barry K."/>
            <person name="Labutti K."/>
            <person name="Kuo R."/>
            <person name="Ohm R.A."/>
            <person name="Bhattacharya S.S."/>
            <person name="Shirouzu T."/>
            <person name="Yoshinaga Y."/>
            <person name="Martin F.M."/>
            <person name="Grigoriev I.V."/>
            <person name="Hibbett D.S."/>
        </authorList>
    </citation>
    <scope>NUCLEOTIDE SEQUENCE [LARGE SCALE GENOMIC DNA]</scope>
    <source>
        <strain evidence="2 3">CBS 109695</strain>
    </source>
</reference>
<organism evidence="2 3">
    <name type="scientific">Athelia psychrophila</name>
    <dbReference type="NCBI Taxonomy" id="1759441"/>
    <lineage>
        <taxon>Eukaryota</taxon>
        <taxon>Fungi</taxon>
        <taxon>Dikarya</taxon>
        <taxon>Basidiomycota</taxon>
        <taxon>Agaricomycotina</taxon>
        <taxon>Agaricomycetes</taxon>
        <taxon>Agaricomycetidae</taxon>
        <taxon>Atheliales</taxon>
        <taxon>Atheliaceae</taxon>
        <taxon>Athelia</taxon>
    </lineage>
</organism>
<dbReference type="PRINTS" id="PR00081">
    <property type="entry name" value="GDHRDH"/>
</dbReference>
<dbReference type="STRING" id="436010.A0A166IQZ1"/>
<evidence type="ECO:0000313" key="2">
    <source>
        <dbReference type="EMBL" id="KZP20084.1"/>
    </source>
</evidence>
<accession>A0A166IQZ1</accession>
<name>A0A166IQZ1_9AGAM</name>
<keyword evidence="3" id="KW-1185">Reference proteome</keyword>